<organism evidence="2">
    <name type="scientific">Lepeophtheirus salmonis</name>
    <name type="common">Salmon louse</name>
    <name type="synonym">Caligus salmonis</name>
    <dbReference type="NCBI Taxonomy" id="72036"/>
    <lineage>
        <taxon>Eukaryota</taxon>
        <taxon>Metazoa</taxon>
        <taxon>Ecdysozoa</taxon>
        <taxon>Arthropoda</taxon>
        <taxon>Crustacea</taxon>
        <taxon>Multicrustacea</taxon>
        <taxon>Hexanauplia</taxon>
        <taxon>Copepoda</taxon>
        <taxon>Siphonostomatoida</taxon>
        <taxon>Caligidae</taxon>
        <taxon>Lepeophtheirus</taxon>
    </lineage>
</organism>
<reference evidence="2" key="1">
    <citation type="submission" date="2014-05" db="EMBL/GenBank/DDBJ databases">
        <authorList>
            <person name="Chronopoulou M."/>
        </authorList>
    </citation>
    <scope>NUCLEOTIDE SEQUENCE</scope>
    <source>
        <tissue evidence="2">Whole organism</tissue>
    </source>
</reference>
<sequence length="50" mass="5584">GYFKCRRSSLYSSNFLSLRKIISQVGIVNKGLNLVITYVLLGLNSFQSQG</sequence>
<evidence type="ECO:0000313" key="2">
    <source>
        <dbReference type="EMBL" id="CDW35332.1"/>
    </source>
</evidence>
<feature type="transmembrane region" description="Helical" evidence="1">
    <location>
        <begin position="21"/>
        <end position="41"/>
    </location>
</feature>
<keyword evidence="1" id="KW-0472">Membrane</keyword>
<accession>A0A0K2UBK6</accession>
<evidence type="ECO:0000256" key="1">
    <source>
        <dbReference type="SAM" id="Phobius"/>
    </source>
</evidence>
<keyword evidence="1" id="KW-1133">Transmembrane helix</keyword>
<dbReference type="EMBL" id="HACA01017971">
    <property type="protein sequence ID" value="CDW35332.1"/>
    <property type="molecule type" value="Transcribed_RNA"/>
</dbReference>
<feature type="non-terminal residue" evidence="2">
    <location>
        <position position="1"/>
    </location>
</feature>
<keyword evidence="1" id="KW-0812">Transmembrane</keyword>
<proteinExistence type="predicted"/>
<protein>
    <submittedName>
        <fullName evidence="2">Uncharacterized protein</fullName>
    </submittedName>
</protein>
<name>A0A0K2UBK6_LEPSM</name>
<dbReference type="AlphaFoldDB" id="A0A0K2UBK6"/>